<dbReference type="Proteomes" id="UP000242180">
    <property type="component" value="Unassembled WGS sequence"/>
</dbReference>
<feature type="transmembrane region" description="Helical" evidence="1">
    <location>
        <begin position="31"/>
        <end position="52"/>
    </location>
</feature>
<dbReference type="AlphaFoldDB" id="A0A1X2HPP3"/>
<proteinExistence type="predicted"/>
<organism evidence="2 3">
    <name type="scientific">Syncephalastrum racemosum</name>
    <name type="common">Filamentous fungus</name>
    <dbReference type="NCBI Taxonomy" id="13706"/>
    <lineage>
        <taxon>Eukaryota</taxon>
        <taxon>Fungi</taxon>
        <taxon>Fungi incertae sedis</taxon>
        <taxon>Mucoromycota</taxon>
        <taxon>Mucoromycotina</taxon>
        <taxon>Mucoromycetes</taxon>
        <taxon>Mucorales</taxon>
        <taxon>Syncephalastraceae</taxon>
        <taxon>Syncephalastrum</taxon>
    </lineage>
</organism>
<name>A0A1X2HPP3_SYNRA</name>
<gene>
    <name evidence="2" type="ORF">BCR43DRAFT_486803</name>
</gene>
<accession>A0A1X2HPP3</accession>
<evidence type="ECO:0000313" key="2">
    <source>
        <dbReference type="EMBL" id="ORZ01355.1"/>
    </source>
</evidence>
<protein>
    <submittedName>
        <fullName evidence="2">Uncharacterized protein</fullName>
    </submittedName>
</protein>
<dbReference type="InParanoid" id="A0A1X2HPP3"/>
<reference evidence="2 3" key="1">
    <citation type="submission" date="2016-07" db="EMBL/GenBank/DDBJ databases">
        <title>Pervasive Adenine N6-methylation of Active Genes in Fungi.</title>
        <authorList>
            <consortium name="DOE Joint Genome Institute"/>
            <person name="Mondo S.J."/>
            <person name="Dannebaum R.O."/>
            <person name="Kuo R.C."/>
            <person name="Labutti K."/>
            <person name="Haridas S."/>
            <person name="Kuo A."/>
            <person name="Salamov A."/>
            <person name="Ahrendt S.R."/>
            <person name="Lipzen A."/>
            <person name="Sullivan W."/>
            <person name="Andreopoulos W.B."/>
            <person name="Clum A."/>
            <person name="Lindquist E."/>
            <person name="Daum C."/>
            <person name="Ramamoorthy G.K."/>
            <person name="Gryganskyi A."/>
            <person name="Culley D."/>
            <person name="Magnuson J.K."/>
            <person name="James T.Y."/>
            <person name="O'Malley M.A."/>
            <person name="Stajich J.E."/>
            <person name="Spatafora J.W."/>
            <person name="Visel A."/>
            <person name="Grigoriev I.V."/>
        </authorList>
    </citation>
    <scope>NUCLEOTIDE SEQUENCE [LARGE SCALE GENOMIC DNA]</scope>
    <source>
        <strain evidence="2 3">NRRL 2496</strain>
    </source>
</reference>
<comment type="caution">
    <text evidence="2">The sequence shown here is derived from an EMBL/GenBank/DDBJ whole genome shotgun (WGS) entry which is preliminary data.</text>
</comment>
<evidence type="ECO:0000313" key="3">
    <source>
        <dbReference type="Proteomes" id="UP000242180"/>
    </source>
</evidence>
<keyword evidence="1" id="KW-0472">Membrane</keyword>
<evidence type="ECO:0000256" key="1">
    <source>
        <dbReference type="SAM" id="Phobius"/>
    </source>
</evidence>
<keyword evidence="1" id="KW-0812">Transmembrane</keyword>
<sequence length="59" mass="6791">MADLVRCIDKTSAQFVFQIWRDHRCGLSLRGVAYVVVIVDCTMSRFVCYLTALTRVLSY</sequence>
<dbReference type="EMBL" id="MCGN01000002">
    <property type="protein sequence ID" value="ORZ01355.1"/>
    <property type="molecule type" value="Genomic_DNA"/>
</dbReference>
<keyword evidence="3" id="KW-1185">Reference proteome</keyword>
<keyword evidence="1" id="KW-1133">Transmembrane helix</keyword>